<organism evidence="2 3">
    <name type="scientific">Marinobacter salarius</name>
    <dbReference type="NCBI Taxonomy" id="1420917"/>
    <lineage>
        <taxon>Bacteria</taxon>
        <taxon>Pseudomonadati</taxon>
        <taxon>Pseudomonadota</taxon>
        <taxon>Gammaproteobacteria</taxon>
        <taxon>Pseudomonadales</taxon>
        <taxon>Marinobacteraceae</taxon>
        <taxon>Marinobacter</taxon>
    </lineage>
</organism>
<keyword evidence="1" id="KW-0472">Membrane</keyword>
<evidence type="ECO:0008006" key="4">
    <source>
        <dbReference type="Google" id="ProtNLM"/>
    </source>
</evidence>
<dbReference type="EMBL" id="CP020931">
    <property type="protein sequence ID" value="ARM82908.1"/>
    <property type="molecule type" value="Genomic_DNA"/>
</dbReference>
<proteinExistence type="predicted"/>
<evidence type="ECO:0000256" key="1">
    <source>
        <dbReference type="SAM" id="Phobius"/>
    </source>
</evidence>
<evidence type="ECO:0000313" key="3">
    <source>
        <dbReference type="Proteomes" id="UP000193100"/>
    </source>
</evidence>
<evidence type="ECO:0000313" key="2">
    <source>
        <dbReference type="EMBL" id="ARM82908.1"/>
    </source>
</evidence>
<gene>
    <name evidence="2" type="ORF">MARSALSMR5_00811</name>
</gene>
<reference evidence="2 3" key="1">
    <citation type="submission" date="2017-04" db="EMBL/GenBank/DDBJ databases">
        <title>Genome Sequence of Marinobacter salarius strain SMR5 Isolated from a culture of the Diatom Skeletonema marinoi.</title>
        <authorList>
            <person name="Topel M."/>
            <person name="Pinder M.I.M."/>
            <person name="Johansson O.N."/>
            <person name="Kourtchenko O."/>
            <person name="Godhe A."/>
            <person name="Clarke A.K."/>
        </authorList>
    </citation>
    <scope>NUCLEOTIDE SEQUENCE [LARGE SCALE GENOMIC DNA]</scope>
    <source>
        <strain evidence="2 3">SMR5</strain>
    </source>
</reference>
<keyword evidence="1" id="KW-1133">Transmembrane helix</keyword>
<keyword evidence="1" id="KW-0812">Transmembrane</keyword>
<feature type="transmembrane region" description="Helical" evidence="1">
    <location>
        <begin position="6"/>
        <end position="27"/>
    </location>
</feature>
<dbReference type="GeneID" id="77258241"/>
<dbReference type="RefSeq" id="WP_157665572.1">
    <property type="nucleotide sequence ID" value="NZ_CP020931.1"/>
</dbReference>
<protein>
    <recommendedName>
        <fullName evidence="4">DUF4760 domain-containing protein</fullName>
    </recommendedName>
</protein>
<dbReference type="AlphaFoldDB" id="A0A1W6K640"/>
<accession>A0A1W6K640</accession>
<name>A0A1W6K640_9GAMM</name>
<sequence>MGDLPDSAWIFAGSVIAALIVLFSGWLQQKISRASTVSGYRQKWIQDIRKAFAEYVDELEKLSDMASSNSEANHSFGSRSTVLDDTRAVRKFRNYLQLYTNPGEQEHLDLLSEAKSIENYLTDTERKVLELVHYEHRRDGLTRRFQAILKEEWDRVKMGELRWQLRRSWRRITNHSNSDQPKS</sequence>
<dbReference type="Proteomes" id="UP000193100">
    <property type="component" value="Chromosome"/>
</dbReference>